<keyword evidence="12" id="KW-1185">Reference proteome</keyword>
<comment type="catalytic activity">
    <reaction evidence="7">
        <text>C-terminal L-cysteinyl-[HypE protein] + carbamoyl phosphate + ATP + H2O = C-terminal S-carboxamide-L-cysteinyl-[HypE protein] + AMP + phosphate + diphosphate + H(+)</text>
        <dbReference type="Rhea" id="RHEA:55636"/>
        <dbReference type="Rhea" id="RHEA-COMP:14247"/>
        <dbReference type="Rhea" id="RHEA-COMP:14392"/>
        <dbReference type="ChEBI" id="CHEBI:15377"/>
        <dbReference type="ChEBI" id="CHEBI:15378"/>
        <dbReference type="ChEBI" id="CHEBI:30616"/>
        <dbReference type="ChEBI" id="CHEBI:33019"/>
        <dbReference type="ChEBI" id="CHEBI:43474"/>
        <dbReference type="ChEBI" id="CHEBI:58228"/>
        <dbReference type="ChEBI" id="CHEBI:76913"/>
        <dbReference type="ChEBI" id="CHEBI:139126"/>
        <dbReference type="ChEBI" id="CHEBI:456215"/>
    </reaction>
</comment>
<dbReference type="InterPro" id="IPR017945">
    <property type="entry name" value="DHBP_synth_RibB-like_a/b_dom"/>
</dbReference>
<dbReference type="RefSeq" id="WP_260321636.1">
    <property type="nucleotide sequence ID" value="NZ_AP024819.1"/>
</dbReference>
<evidence type="ECO:0000259" key="9">
    <source>
        <dbReference type="PROSITE" id="PS51160"/>
    </source>
</evidence>
<keyword evidence="4" id="KW-0479">Metal-binding</keyword>
<sequence length="736" mass="80672">MVKLLISGRVQGVGFRPFIYNLAHKLGTKGYVCNVGGQVEVVLEKAHLEAFLKELDNKPQEAQITAITQEPTATLDTPFYIAPSCGVDLSLKDSLPPDLAICESCLKDTQDPTSRFYNYPFTACAHCGPRFSLLESLPYDRPHTSMKDFQLCEDCAKDYNDPTSRRFFAQTMSCPKCPIALHFLSPQGIERQNALQEAIDALKAGVVVAIKGVGGFALTALATNKEAIEQIRTLKARPFKPLALMVPSLQEALKCVHLSPPELTALSSKEAPIVLALKKTQEYDHLAPNLNTLGVLLPYTALHFLIVQEVGAIVFTSANLKSEPIITNLKDLQAKFPHICVLNHDRPIMHGIDDSVVRLVAGKMRLVRLARGFAPLHLPLSAPENILGMGGHNKTNLCWLKEGCLVTPELGGFKSMASLERYKEDLSFYTKLYGVPKVVGLDLHPGYLSSQVGKEQNAPTQEVQHHTAHLHALLAEWGLTHTFKDGQSVLAFICDGAGLSYAKSIWGGEVFLATYQKGFFKTEHLHSLETTFYPSSTSLLKDAHSLGYALAYQHHLAFAPLLCESTMAKNLATIISKRIATIPSTSVGRLFDAVAGFCSVGTINTYEAQSAMQLESLATTHPTDEFYPFEIQEDILIAPMLKAMERDILSENYALAAKKFHNTLAHIALGLSVRYNLPLLLGGGVFLNRLLGDTIQEIFKDRVFFLPEILPPTDGALALGQVHFVANSLKGSHASC</sequence>
<dbReference type="Gene3D" id="3.30.420.360">
    <property type="match status" value="1"/>
</dbReference>
<name>A0ABM7SE70_9HELI</name>
<keyword evidence="6" id="KW-0862">Zinc</keyword>
<comment type="catalytic activity">
    <reaction evidence="8">
        <text>an acyl phosphate + H2O = a carboxylate + phosphate + H(+)</text>
        <dbReference type="Rhea" id="RHEA:14965"/>
        <dbReference type="ChEBI" id="CHEBI:15377"/>
        <dbReference type="ChEBI" id="CHEBI:15378"/>
        <dbReference type="ChEBI" id="CHEBI:29067"/>
        <dbReference type="ChEBI" id="CHEBI:43474"/>
        <dbReference type="ChEBI" id="CHEBI:59918"/>
        <dbReference type="EC" id="3.6.1.7"/>
    </reaction>
</comment>
<organism evidence="11 12">
    <name type="scientific">Helicobacter gastrofelis</name>
    <dbReference type="NCBI Taxonomy" id="2849642"/>
    <lineage>
        <taxon>Bacteria</taxon>
        <taxon>Pseudomonadati</taxon>
        <taxon>Campylobacterota</taxon>
        <taxon>Epsilonproteobacteria</taxon>
        <taxon>Campylobacterales</taxon>
        <taxon>Helicobacteraceae</taxon>
        <taxon>Helicobacter</taxon>
    </lineage>
</organism>
<gene>
    <name evidence="11" type="primary">hypF</name>
    <name evidence="11" type="ORF">NHP190012_03250</name>
</gene>
<dbReference type="PROSITE" id="PS00150">
    <property type="entry name" value="ACYLPHOSPHATASE_1"/>
    <property type="match status" value="1"/>
</dbReference>
<evidence type="ECO:0000256" key="2">
    <source>
        <dbReference type="ARBA" id="ARBA00008097"/>
    </source>
</evidence>
<evidence type="ECO:0000256" key="7">
    <source>
        <dbReference type="ARBA" id="ARBA00048220"/>
    </source>
</evidence>
<dbReference type="Pfam" id="PF00708">
    <property type="entry name" value="Acylphosphatase"/>
    <property type="match status" value="1"/>
</dbReference>
<dbReference type="EMBL" id="AP024819">
    <property type="protein sequence ID" value="BCZ18683.1"/>
    <property type="molecule type" value="Genomic_DNA"/>
</dbReference>
<dbReference type="PROSITE" id="PS51160">
    <property type="entry name" value="ACYLPHOSPHATASE_3"/>
    <property type="match status" value="1"/>
</dbReference>
<dbReference type="Pfam" id="PF07503">
    <property type="entry name" value="zf-HYPF"/>
    <property type="match status" value="2"/>
</dbReference>
<evidence type="ECO:0000256" key="1">
    <source>
        <dbReference type="ARBA" id="ARBA00004711"/>
    </source>
</evidence>
<dbReference type="Gene3D" id="3.30.420.40">
    <property type="match status" value="1"/>
</dbReference>
<dbReference type="InterPro" id="IPR036046">
    <property type="entry name" value="Acylphosphatase-like_dom_sf"/>
</dbReference>
<evidence type="ECO:0000256" key="4">
    <source>
        <dbReference type="ARBA" id="ARBA00022723"/>
    </source>
</evidence>
<dbReference type="Pfam" id="PF01300">
    <property type="entry name" value="Sua5_yciO_yrdC"/>
    <property type="match status" value="1"/>
</dbReference>
<dbReference type="Proteomes" id="UP000826146">
    <property type="component" value="Chromosome"/>
</dbReference>
<evidence type="ECO:0000256" key="3">
    <source>
        <dbReference type="ARBA" id="ARBA00022598"/>
    </source>
</evidence>
<evidence type="ECO:0000313" key="12">
    <source>
        <dbReference type="Proteomes" id="UP000826146"/>
    </source>
</evidence>
<dbReference type="SUPFAM" id="SSF54975">
    <property type="entry name" value="Acylphosphatase/BLUF domain-like"/>
    <property type="match status" value="1"/>
</dbReference>
<dbReference type="NCBIfam" id="TIGR00143">
    <property type="entry name" value="hypF"/>
    <property type="match status" value="1"/>
</dbReference>
<feature type="domain" description="Acylphosphatase-like" evidence="9">
    <location>
        <begin position="1"/>
        <end position="83"/>
    </location>
</feature>
<dbReference type="SUPFAM" id="SSF55821">
    <property type="entry name" value="YrdC/RibB"/>
    <property type="match status" value="1"/>
</dbReference>
<evidence type="ECO:0000313" key="11">
    <source>
        <dbReference type="EMBL" id="BCZ18683.1"/>
    </source>
</evidence>
<evidence type="ECO:0000256" key="5">
    <source>
        <dbReference type="ARBA" id="ARBA00022771"/>
    </source>
</evidence>
<proteinExistence type="inferred from homology"/>
<keyword evidence="3" id="KW-0436">Ligase</keyword>
<evidence type="ECO:0000259" key="10">
    <source>
        <dbReference type="PROSITE" id="PS51163"/>
    </source>
</evidence>
<dbReference type="Gene3D" id="3.90.870.50">
    <property type="match status" value="1"/>
</dbReference>
<dbReference type="Pfam" id="PF22521">
    <property type="entry name" value="HypF_C_2"/>
    <property type="match status" value="1"/>
</dbReference>
<dbReference type="InterPro" id="IPR001792">
    <property type="entry name" value="Acylphosphatase-like_dom"/>
</dbReference>
<dbReference type="PANTHER" id="PTHR42959:SF1">
    <property type="entry name" value="CARBAMOYLTRANSFERASE HYPF"/>
    <property type="match status" value="1"/>
</dbReference>
<dbReference type="Gene3D" id="3.30.110.120">
    <property type="match status" value="1"/>
</dbReference>
<dbReference type="InterPro" id="IPR004421">
    <property type="entry name" value="Carbamoyltransferase_HypF"/>
</dbReference>
<dbReference type="InterPro" id="IPR055128">
    <property type="entry name" value="HypF_C_2"/>
</dbReference>
<keyword evidence="8" id="KW-0378">Hydrolase</keyword>
<dbReference type="PROSITE" id="PS51163">
    <property type="entry name" value="YRDC"/>
    <property type="match status" value="1"/>
</dbReference>
<feature type="active site" evidence="8">
    <location>
        <position position="34"/>
    </location>
</feature>
<protein>
    <recommendedName>
        <fullName evidence="8">acylphosphatase</fullName>
        <ecNumber evidence="8">3.6.1.7</ecNumber>
    </recommendedName>
</protein>
<comment type="pathway">
    <text evidence="1">Protein modification; [NiFe] hydrogenase maturation.</text>
</comment>
<dbReference type="PANTHER" id="PTHR42959">
    <property type="entry name" value="CARBAMOYLTRANSFERASE"/>
    <property type="match status" value="1"/>
</dbReference>
<dbReference type="InterPro" id="IPR006070">
    <property type="entry name" value="Sua5-like_dom"/>
</dbReference>
<accession>A0ABM7SE70</accession>
<feature type="active site" evidence="8">
    <location>
        <position position="16"/>
    </location>
</feature>
<evidence type="ECO:0000256" key="6">
    <source>
        <dbReference type="ARBA" id="ARBA00022833"/>
    </source>
</evidence>
<dbReference type="InterPro" id="IPR017968">
    <property type="entry name" value="Acylphosphatase_CS"/>
</dbReference>
<dbReference type="InterPro" id="IPR011125">
    <property type="entry name" value="Znf_HypF"/>
</dbReference>
<dbReference type="InterPro" id="IPR051060">
    <property type="entry name" value="Carbamoyltrans_HypF-like"/>
</dbReference>
<dbReference type="Pfam" id="PF17788">
    <property type="entry name" value="HypF_C"/>
    <property type="match status" value="1"/>
</dbReference>
<reference evidence="11 12" key="1">
    <citation type="submission" date="2021-07" db="EMBL/GenBank/DDBJ databases">
        <title>Novel Helicobacter sp. Isolated from a cat.</title>
        <authorList>
            <person name="Rimbara E."/>
            <person name="Suzuki M."/>
        </authorList>
    </citation>
    <scope>NUCLEOTIDE SEQUENCE [LARGE SCALE GENOMIC DNA]</scope>
    <source>
        <strain evidence="12">NHP19-012</strain>
    </source>
</reference>
<dbReference type="EC" id="3.6.1.7" evidence="8"/>
<keyword evidence="5" id="KW-0863">Zinc-finger</keyword>
<comment type="similarity">
    <text evidence="2">Belongs to the carbamoyltransferase HypF family.</text>
</comment>
<evidence type="ECO:0000256" key="8">
    <source>
        <dbReference type="PROSITE-ProRule" id="PRU00520"/>
    </source>
</evidence>
<feature type="domain" description="YrdC-like" evidence="10">
    <location>
        <begin position="192"/>
        <end position="372"/>
    </location>
</feature>
<dbReference type="InterPro" id="IPR041440">
    <property type="entry name" value="HypF_C"/>
</dbReference>